<dbReference type="GO" id="GO:0006260">
    <property type="term" value="P:DNA replication"/>
    <property type="evidence" value="ECO:0007669"/>
    <property type="project" value="InterPro"/>
</dbReference>
<dbReference type="Pfam" id="PF14579">
    <property type="entry name" value="HHH_6"/>
    <property type="match status" value="1"/>
</dbReference>
<dbReference type="InterPro" id="IPR029460">
    <property type="entry name" value="DNAPol_HHH"/>
</dbReference>
<accession>A0A0F9CBQ3</accession>
<dbReference type="Gene3D" id="1.10.150.870">
    <property type="match status" value="1"/>
</dbReference>
<protein>
    <recommendedName>
        <fullName evidence="4">DNA polymerase III alpha subunit finger domain-containing protein</fullName>
    </recommendedName>
</protein>
<evidence type="ECO:0000259" key="2">
    <source>
        <dbReference type="Pfam" id="PF17657"/>
    </source>
</evidence>
<sequence>TLGCFQLESNLGKTFAKKLKPENIEHLSALVAILRPGSLDSLRDGKSITQHYIDRKNGKEEITYYHPALEPILKTTYAEMIFQEQSMSIAKEIAGFSLQKADMLRKAIGKKIPALMTKLESEFVNGCKDKGIVTEEQGKEIFEWIRASQKYQFNRSHSVSYALNTYLSAYAKAHFTKAFITAYLYYAKGKQKPFDEINALANNAKALNIEIKPPDLRYLNTNFKLIDGVIYFGLTDIKGIGQSVINRLQKTTTLVVERLKKSLDKFTWLDFLIFISQGLTSTGVKALISTGALDYMGISRSRMLYEYDLYNKLSGREQKWCESTLFDKGNWNGGYTSSIQNLSNVLALIIKAPTGRQGGCANKNRLIKLSSLLDMLNDTPYQLVDSPEWVSNTEESLLGISLTHAVVESCDINAANCTCKEWNSKLLKSKIALIAVSID</sequence>
<evidence type="ECO:0000313" key="3">
    <source>
        <dbReference type="EMBL" id="KKK94146.1"/>
    </source>
</evidence>
<feature type="domain" description="DNA polymerase III alpha subunit finger" evidence="2">
    <location>
        <begin position="1"/>
        <end position="131"/>
    </location>
</feature>
<evidence type="ECO:0000259" key="1">
    <source>
        <dbReference type="Pfam" id="PF14579"/>
    </source>
</evidence>
<comment type="caution">
    <text evidence="3">The sequence shown here is derived from an EMBL/GenBank/DDBJ whole genome shotgun (WGS) entry which is preliminary data.</text>
</comment>
<name>A0A0F9CBQ3_9ZZZZ</name>
<dbReference type="PANTHER" id="PTHR32294">
    <property type="entry name" value="DNA POLYMERASE III SUBUNIT ALPHA"/>
    <property type="match status" value="1"/>
</dbReference>
<dbReference type="Pfam" id="PF17657">
    <property type="entry name" value="DNA_pol3_finger"/>
    <property type="match status" value="1"/>
</dbReference>
<feature type="non-terminal residue" evidence="3">
    <location>
        <position position="439"/>
    </location>
</feature>
<dbReference type="AlphaFoldDB" id="A0A0F9CBQ3"/>
<feature type="domain" description="DNA polymerase helix-hairpin-helix motif" evidence="1">
    <location>
        <begin position="208"/>
        <end position="302"/>
    </location>
</feature>
<dbReference type="InterPro" id="IPR004805">
    <property type="entry name" value="DnaE2/DnaE/PolC"/>
</dbReference>
<gene>
    <name evidence="3" type="ORF">LCGC14_2685780</name>
</gene>
<evidence type="ECO:0008006" key="4">
    <source>
        <dbReference type="Google" id="ProtNLM"/>
    </source>
</evidence>
<feature type="non-terminal residue" evidence="3">
    <location>
        <position position="1"/>
    </location>
</feature>
<dbReference type="PANTHER" id="PTHR32294:SF0">
    <property type="entry name" value="DNA POLYMERASE III SUBUNIT ALPHA"/>
    <property type="match status" value="1"/>
</dbReference>
<proteinExistence type="predicted"/>
<organism evidence="3">
    <name type="scientific">marine sediment metagenome</name>
    <dbReference type="NCBI Taxonomy" id="412755"/>
    <lineage>
        <taxon>unclassified sequences</taxon>
        <taxon>metagenomes</taxon>
        <taxon>ecological metagenomes</taxon>
    </lineage>
</organism>
<dbReference type="EMBL" id="LAZR01047472">
    <property type="protein sequence ID" value="KKK94146.1"/>
    <property type="molecule type" value="Genomic_DNA"/>
</dbReference>
<dbReference type="InterPro" id="IPR040982">
    <property type="entry name" value="DNA_pol3_finger"/>
</dbReference>
<reference evidence="3" key="1">
    <citation type="journal article" date="2015" name="Nature">
        <title>Complex archaea that bridge the gap between prokaryotes and eukaryotes.</title>
        <authorList>
            <person name="Spang A."/>
            <person name="Saw J.H."/>
            <person name="Jorgensen S.L."/>
            <person name="Zaremba-Niedzwiedzka K."/>
            <person name="Martijn J."/>
            <person name="Lind A.E."/>
            <person name="van Eijk R."/>
            <person name="Schleper C."/>
            <person name="Guy L."/>
            <person name="Ettema T.J."/>
        </authorList>
    </citation>
    <scope>NUCLEOTIDE SEQUENCE</scope>
</reference>
<dbReference type="GO" id="GO:0008408">
    <property type="term" value="F:3'-5' exonuclease activity"/>
    <property type="evidence" value="ECO:0007669"/>
    <property type="project" value="InterPro"/>
</dbReference>